<dbReference type="InterPro" id="IPR036291">
    <property type="entry name" value="NAD(P)-bd_dom_sf"/>
</dbReference>
<dbReference type="EC" id="1.-.-.-" evidence="3"/>
<sequence length="391" mass="41875">MSQRRRRLRLGMVGGGQGAFIGAVHRIAARLDDRFELVAGALSSDPQRAQASAAEAGIARSYADWREMARAEAARDDGIDAVAIVTPNHLHAPVATAFLEAGIHVICDKPLAISLAQGEALARLAREKNRLFALTHTYSGYPLARHARELVERGALGEIRVVQVEYAQDWLAEPIESSGTNKQAGWRTDPALAGPAGCLGDIGTHAYQLAAFVTGMTPHALCAELHTFVPGRRIDDHVQAMLRYRNGARGMLWASQVASGAQNALRLRVYGTQAGLAFDQEEPNELWFTPLGGMAERVSRARVKSAIADHATRVPPGHPEGYLEAFAQLYKDAALQIEALNEGRAPPPESRLLTTVDDGVAGLRFIDAVLASSAADGRWQEIGAACSAGDG</sequence>
<dbReference type="AlphaFoldDB" id="A0A1N7SGH7"/>
<feature type="domain" description="Gfo/Idh/MocA-like oxidoreductase N-terminal" evidence="1">
    <location>
        <begin position="9"/>
        <end position="134"/>
    </location>
</feature>
<evidence type="ECO:0000259" key="2">
    <source>
        <dbReference type="Pfam" id="PF22725"/>
    </source>
</evidence>
<protein>
    <submittedName>
        <fullName evidence="3">Uncharacterized oxidoreductase y4hM</fullName>
        <ecNumber evidence="3">1.-.-.-</ecNumber>
    </submittedName>
</protein>
<evidence type="ECO:0000313" key="4">
    <source>
        <dbReference type="Proteomes" id="UP000187012"/>
    </source>
</evidence>
<name>A0A1N7SGH7_9BURK</name>
<dbReference type="InterPro" id="IPR000683">
    <property type="entry name" value="Gfo/Idh/MocA-like_OxRdtase_N"/>
</dbReference>
<dbReference type="EMBL" id="CYGX02000066">
    <property type="protein sequence ID" value="SIT46503.1"/>
    <property type="molecule type" value="Genomic_DNA"/>
</dbReference>
<dbReference type="SUPFAM" id="SSF51735">
    <property type="entry name" value="NAD(P)-binding Rossmann-fold domains"/>
    <property type="match status" value="1"/>
</dbReference>
<feature type="domain" description="GFO/IDH/MocA-like oxidoreductase" evidence="2">
    <location>
        <begin position="145"/>
        <end position="276"/>
    </location>
</feature>
<dbReference type="STRING" id="1247936.BN2475_660018"/>
<dbReference type="InterPro" id="IPR051317">
    <property type="entry name" value="Gfo/Idh/MocA_oxidoreduct"/>
</dbReference>
<dbReference type="RefSeq" id="WP_094782404.1">
    <property type="nucleotide sequence ID" value="NZ_CYGX02000066.1"/>
</dbReference>
<reference evidence="3 4" key="1">
    <citation type="submission" date="2016-12" db="EMBL/GenBank/DDBJ databases">
        <authorList>
            <person name="Song W.-J."/>
            <person name="Kurnit D.M."/>
        </authorList>
    </citation>
    <scope>NUCLEOTIDE SEQUENCE [LARGE SCALE GENOMIC DNA]</scope>
    <source>
        <strain evidence="3 4">STM7296</strain>
    </source>
</reference>
<dbReference type="Pfam" id="PF01408">
    <property type="entry name" value="GFO_IDH_MocA"/>
    <property type="match status" value="1"/>
</dbReference>
<keyword evidence="4" id="KW-1185">Reference proteome</keyword>
<dbReference type="PANTHER" id="PTHR43708">
    <property type="entry name" value="CONSERVED EXPRESSED OXIDOREDUCTASE (EUROFUNG)"/>
    <property type="match status" value="1"/>
</dbReference>
<accession>A0A1N7SGH7</accession>
<dbReference type="Gene3D" id="3.30.360.10">
    <property type="entry name" value="Dihydrodipicolinate Reductase, domain 2"/>
    <property type="match status" value="1"/>
</dbReference>
<dbReference type="InterPro" id="IPR055170">
    <property type="entry name" value="GFO_IDH_MocA-like_dom"/>
</dbReference>
<dbReference type="SUPFAM" id="SSF55347">
    <property type="entry name" value="Glyceraldehyde-3-phosphate dehydrogenase-like, C-terminal domain"/>
    <property type="match status" value="1"/>
</dbReference>
<gene>
    <name evidence="3" type="ORF">BN2475_660018</name>
</gene>
<evidence type="ECO:0000313" key="3">
    <source>
        <dbReference type="EMBL" id="SIT46503.1"/>
    </source>
</evidence>
<dbReference type="PANTHER" id="PTHR43708:SF3">
    <property type="entry name" value="OXIDOREDUCTASE"/>
    <property type="match status" value="1"/>
</dbReference>
<organism evidence="3 4">
    <name type="scientific">Paraburkholderia ribeironis</name>
    <dbReference type="NCBI Taxonomy" id="1247936"/>
    <lineage>
        <taxon>Bacteria</taxon>
        <taxon>Pseudomonadati</taxon>
        <taxon>Pseudomonadota</taxon>
        <taxon>Betaproteobacteria</taxon>
        <taxon>Burkholderiales</taxon>
        <taxon>Burkholderiaceae</taxon>
        <taxon>Paraburkholderia</taxon>
    </lineage>
</organism>
<dbReference type="GO" id="GO:0016491">
    <property type="term" value="F:oxidoreductase activity"/>
    <property type="evidence" value="ECO:0007669"/>
    <property type="project" value="UniProtKB-KW"/>
</dbReference>
<evidence type="ECO:0000259" key="1">
    <source>
        <dbReference type="Pfam" id="PF01408"/>
    </source>
</evidence>
<keyword evidence="3" id="KW-0560">Oxidoreductase</keyword>
<dbReference type="Pfam" id="PF22725">
    <property type="entry name" value="GFO_IDH_MocA_C3"/>
    <property type="match status" value="1"/>
</dbReference>
<dbReference type="Gene3D" id="3.40.50.720">
    <property type="entry name" value="NAD(P)-binding Rossmann-like Domain"/>
    <property type="match status" value="1"/>
</dbReference>
<proteinExistence type="predicted"/>
<dbReference type="OrthoDB" id="9801953at2"/>
<dbReference type="Proteomes" id="UP000187012">
    <property type="component" value="Unassembled WGS sequence"/>
</dbReference>
<dbReference type="GO" id="GO:0000166">
    <property type="term" value="F:nucleotide binding"/>
    <property type="evidence" value="ECO:0007669"/>
    <property type="project" value="InterPro"/>
</dbReference>